<evidence type="ECO:0000256" key="10">
    <source>
        <dbReference type="SAM" id="Phobius"/>
    </source>
</evidence>
<feature type="transmembrane region" description="Helical" evidence="10">
    <location>
        <begin position="175"/>
        <end position="194"/>
    </location>
</feature>
<gene>
    <name evidence="11" type="ORF">GS398_06625</name>
</gene>
<dbReference type="PANTHER" id="PTHR36122">
    <property type="entry name" value="NICOTINAMIDE RIBOSIDE TRANSPORTER PNUC"/>
    <property type="match status" value="1"/>
</dbReference>
<keyword evidence="8 10" id="KW-1133">Transmembrane helix</keyword>
<evidence type="ECO:0000256" key="9">
    <source>
        <dbReference type="ARBA" id="ARBA00023136"/>
    </source>
</evidence>
<protein>
    <recommendedName>
        <fullName evidence="4">Nicotinamide riboside transporter PnuC</fullName>
    </recommendedName>
</protein>
<accession>A0A7K1XVW5</accession>
<evidence type="ECO:0000256" key="3">
    <source>
        <dbReference type="ARBA" id="ARBA00006669"/>
    </source>
</evidence>
<evidence type="ECO:0000313" key="11">
    <source>
        <dbReference type="EMBL" id="MXV14967.1"/>
    </source>
</evidence>
<evidence type="ECO:0000256" key="7">
    <source>
        <dbReference type="ARBA" id="ARBA00022692"/>
    </source>
</evidence>
<dbReference type="InterPro" id="IPR006419">
    <property type="entry name" value="NMN_transpt_PnuC"/>
</dbReference>
<comment type="subcellular location">
    <subcellularLocation>
        <location evidence="2">Cell membrane</location>
        <topology evidence="2">Multi-pass membrane protein</topology>
    </subcellularLocation>
</comment>
<dbReference type="RefSeq" id="WP_160905903.1">
    <property type="nucleotide sequence ID" value="NZ_WVHS01000001.1"/>
</dbReference>
<dbReference type="AlphaFoldDB" id="A0A7K1XVW5"/>
<dbReference type="NCBIfam" id="TIGR01528">
    <property type="entry name" value="NMN_trans_PnuC"/>
    <property type="match status" value="1"/>
</dbReference>
<evidence type="ECO:0000256" key="1">
    <source>
        <dbReference type="ARBA" id="ARBA00002672"/>
    </source>
</evidence>
<dbReference type="Pfam" id="PF04973">
    <property type="entry name" value="NMN_transporter"/>
    <property type="match status" value="1"/>
</dbReference>
<reference evidence="11 12" key="1">
    <citation type="submission" date="2019-11" db="EMBL/GenBank/DDBJ databases">
        <title>Pedobacter sp. HMF7056 Genome sequencing and assembly.</title>
        <authorList>
            <person name="Kang H."/>
            <person name="Kim H."/>
            <person name="Joh K."/>
        </authorList>
    </citation>
    <scope>NUCLEOTIDE SEQUENCE [LARGE SCALE GENOMIC DNA]</scope>
    <source>
        <strain evidence="11 12">HMF7056</strain>
    </source>
</reference>
<sequence length="204" mass="23466">MDLQHWFGILTGQLKETTVLQWIAVSLGVTEVLLARINNVWLYPAGIAATAISMMLLTESGLYAETLLNGYYIVMSVYGWMHWITKKNEPPIKISYSTRQEWKITLAIVFIGWGVLYLALRYFTDSTVPVADSWISATAWAGMWLLARRKIENWILLNISNLFAIPLLFHKNLAMFGLLTAFLFVVAVFGYFDWKRKYRQQLSA</sequence>
<dbReference type="PANTHER" id="PTHR36122:SF2">
    <property type="entry name" value="NICOTINAMIDE RIBOSIDE TRANSPORTER PNUC"/>
    <property type="match status" value="1"/>
</dbReference>
<evidence type="ECO:0000256" key="8">
    <source>
        <dbReference type="ARBA" id="ARBA00022989"/>
    </source>
</evidence>
<evidence type="ECO:0000256" key="6">
    <source>
        <dbReference type="ARBA" id="ARBA00022475"/>
    </source>
</evidence>
<keyword evidence="9 10" id="KW-0472">Membrane</keyword>
<feature type="transmembrane region" description="Helical" evidence="10">
    <location>
        <begin position="40"/>
        <end position="57"/>
    </location>
</feature>
<name>A0A7K1XVW5_9SPHI</name>
<comment type="caution">
    <text evidence="11">The sequence shown here is derived from an EMBL/GenBank/DDBJ whole genome shotgun (WGS) entry which is preliminary data.</text>
</comment>
<comment type="similarity">
    <text evidence="3">Belongs to the nicotinamide ribonucleoside (NR) uptake permease (TC 4.B.1) family.</text>
</comment>
<feature type="transmembrane region" description="Helical" evidence="10">
    <location>
        <begin position="63"/>
        <end position="81"/>
    </location>
</feature>
<evidence type="ECO:0000313" key="12">
    <source>
        <dbReference type="Proteomes" id="UP000451233"/>
    </source>
</evidence>
<dbReference type="EMBL" id="WVHS01000001">
    <property type="protein sequence ID" value="MXV14967.1"/>
    <property type="molecule type" value="Genomic_DNA"/>
</dbReference>
<evidence type="ECO:0000256" key="5">
    <source>
        <dbReference type="ARBA" id="ARBA00022448"/>
    </source>
</evidence>
<organism evidence="11 12">
    <name type="scientific">Hufsiella ginkgonis</name>
    <dbReference type="NCBI Taxonomy" id="2695274"/>
    <lineage>
        <taxon>Bacteria</taxon>
        <taxon>Pseudomonadati</taxon>
        <taxon>Bacteroidota</taxon>
        <taxon>Sphingobacteriia</taxon>
        <taxon>Sphingobacteriales</taxon>
        <taxon>Sphingobacteriaceae</taxon>
        <taxon>Hufsiella</taxon>
    </lineage>
</organism>
<dbReference type="GO" id="GO:0005886">
    <property type="term" value="C:plasma membrane"/>
    <property type="evidence" value="ECO:0007669"/>
    <property type="project" value="UniProtKB-SubCell"/>
</dbReference>
<feature type="transmembrane region" description="Helical" evidence="10">
    <location>
        <begin position="102"/>
        <end position="120"/>
    </location>
</feature>
<keyword evidence="7 10" id="KW-0812">Transmembrane</keyword>
<evidence type="ECO:0000256" key="2">
    <source>
        <dbReference type="ARBA" id="ARBA00004651"/>
    </source>
</evidence>
<evidence type="ECO:0000256" key="4">
    <source>
        <dbReference type="ARBA" id="ARBA00017522"/>
    </source>
</evidence>
<comment type="function">
    <text evidence="1">Required for nicotinamide riboside transport across the inner membrane.</text>
</comment>
<proteinExistence type="inferred from homology"/>
<keyword evidence="12" id="KW-1185">Reference proteome</keyword>
<dbReference type="Proteomes" id="UP000451233">
    <property type="component" value="Unassembled WGS sequence"/>
</dbReference>
<keyword evidence="6" id="KW-1003">Cell membrane</keyword>
<dbReference type="GO" id="GO:0034257">
    <property type="term" value="F:nicotinamide riboside transmembrane transporter activity"/>
    <property type="evidence" value="ECO:0007669"/>
    <property type="project" value="InterPro"/>
</dbReference>
<keyword evidence="5" id="KW-0813">Transport</keyword>